<proteinExistence type="predicted"/>
<dbReference type="SMART" id="SM00638">
    <property type="entry name" value="LPD_N"/>
    <property type="match status" value="1"/>
</dbReference>
<dbReference type="Pfam" id="PF09172">
    <property type="entry name" value="Vit_open_b-sht"/>
    <property type="match status" value="1"/>
</dbReference>
<feature type="domain" description="Vitellogenin" evidence="6">
    <location>
        <begin position="36"/>
        <end position="766"/>
    </location>
</feature>
<dbReference type="SMART" id="SM00216">
    <property type="entry name" value="VWD"/>
    <property type="match status" value="1"/>
</dbReference>
<comment type="caution">
    <text evidence="8">The sequence shown here is derived from an EMBL/GenBank/DDBJ whole genome shotgun (WGS) entry which is preliminary data.</text>
</comment>
<evidence type="ECO:0008006" key="10">
    <source>
        <dbReference type="Google" id="ProtNLM"/>
    </source>
</evidence>
<evidence type="ECO:0000313" key="8">
    <source>
        <dbReference type="EMBL" id="CAD5212858.1"/>
    </source>
</evidence>
<evidence type="ECO:0000256" key="4">
    <source>
        <dbReference type="ARBA" id="ARBA00023180"/>
    </source>
</evidence>
<protein>
    <recommendedName>
        <fullName evidence="10">Vitellogenin</fullName>
    </recommendedName>
</protein>
<dbReference type="SUPFAM" id="SSF56968">
    <property type="entry name" value="Lipovitellin-phosvitin complex, beta-sheet shell regions"/>
    <property type="match status" value="2"/>
</dbReference>
<keyword evidence="3 5" id="KW-1015">Disulfide bond</keyword>
<dbReference type="GO" id="GO:0005319">
    <property type="term" value="F:lipid transporter activity"/>
    <property type="evidence" value="ECO:0007669"/>
    <property type="project" value="InterPro"/>
</dbReference>
<evidence type="ECO:0000256" key="1">
    <source>
        <dbReference type="ARBA" id="ARBA00022729"/>
    </source>
</evidence>
<dbReference type="Gene3D" id="1.25.10.20">
    <property type="entry name" value="Vitellinogen, superhelical"/>
    <property type="match status" value="1"/>
</dbReference>
<comment type="caution">
    <text evidence="5">Lacks conserved residue(s) required for the propagation of feature annotation.</text>
</comment>
<dbReference type="InterPro" id="IPR001846">
    <property type="entry name" value="VWF_type-D"/>
</dbReference>
<dbReference type="EMBL" id="CAJFCW020000002">
    <property type="protein sequence ID" value="CAG9097894.1"/>
    <property type="molecule type" value="Genomic_DNA"/>
</dbReference>
<keyword evidence="9" id="KW-1185">Reference proteome</keyword>
<dbReference type="SUPFAM" id="SSF48431">
    <property type="entry name" value="Lipovitellin-phosvitin complex, superhelical domain"/>
    <property type="match status" value="1"/>
</dbReference>
<dbReference type="Gene3D" id="2.30.230.10">
    <property type="entry name" value="Lipovitellin, beta-sheet shell regions, chain A"/>
    <property type="match status" value="1"/>
</dbReference>
<evidence type="ECO:0000256" key="2">
    <source>
        <dbReference type="ARBA" id="ARBA00022761"/>
    </source>
</evidence>
<dbReference type="GO" id="GO:0045735">
    <property type="term" value="F:nutrient reservoir activity"/>
    <property type="evidence" value="ECO:0007669"/>
    <property type="project" value="UniProtKB-KW"/>
</dbReference>
<dbReference type="Pfam" id="PF00094">
    <property type="entry name" value="VWD"/>
    <property type="match status" value="1"/>
</dbReference>
<dbReference type="Gene3D" id="2.20.80.10">
    <property type="entry name" value="Lipovitellin-phosvitin complex, chain A, domain 4"/>
    <property type="match status" value="1"/>
</dbReference>
<dbReference type="InterPro" id="IPR001747">
    <property type="entry name" value="Vitellogenin_N"/>
</dbReference>
<dbReference type="PANTHER" id="PTHR23345:SF15">
    <property type="entry name" value="VITELLOGENIN 1-RELATED"/>
    <property type="match status" value="1"/>
</dbReference>
<dbReference type="InterPro" id="IPR015255">
    <property type="entry name" value="Vitellinogen_open_b-sht"/>
</dbReference>
<feature type="disulfide bond" evidence="5">
    <location>
        <begin position="244"/>
        <end position="247"/>
    </location>
</feature>
<sequence length="1714" mass="199385">MMKPKLIIQFTTVFSTMRSFVFIACALLGATALSSYKSQHTYRYRFDTQVASSLQGVQHQNSATRLRAELLSVFTSDRHVQCQLENIRIGEMNAETRMDRMLPFELFQKQRIPEEVQQKLDLPFEVDFVDGTVERIAFHEQDSAWSKNIKRAVINMFQANLKRSNVQNLKMEKVEEQTQFFTIPEITVDGECEVSYTILKPTNWENDGEQYAFNVTKSVNFDRCQRNADVLYNHRPSTSQEQECQDCIRNLELNSLDRIEAAKHQQCQPECRGDRADQDIHRSTVHRLELNGQPEKRYAVRRAQIISQYLVRAVNPAEENTVAQTIAISEVSFISETKETQKLKIKSAQQEETLMFSAEWDLLEKRFYMYGDEEFPEKKQQPFGKVTMKTQTAINALKHLKNQWEDRKLGYELDSTQHFNELVQVIRQSSMEDLKKMEEKIEQINEKDDQVRSFFHDALAVAATRNTLRFLIEKIERNEISDIRAMHMLKTFGRNQHSPSDRQTELFERLAKKLSQENRSSGLKQTAWLQFSASVARICQQRPSQTSRSLFRQQELCSQGKREQYQQTLYQLLDNAETMYQKTLALKCIGNAALEITIPRLAKILNDKRQPTLLRIEAIDALRRMRSTMSQNIQTLLMPIFLNQREQPEVRMSAFSMLMHTRPQKAILDQLTMPMIMERSQQVKSFVVSIVEALTSSPLASERRLASQIQGSLKMIKADSQYWTRRASAALRIPVYVAQQEEAEERDLIFRVASIVAPTNVLPIHLCASLRAALNGHALDETLSLQFNQKNLEQWYERALAMIDDSESQERYGQKLSANLYKGLGIKNRRHGVYWMSDDEETTTEQRNQPYGMMVLRVNEIDQWILPIEETSLPGIIRKLLNGEKPNIKELLQILRELQSDRHYNAHTATNLYEKKTKIATTSGLPLAVIFEKTLVASTSGQLNMKPEARSLRIRAHSSAIATHSMRTEVWSPVTVSGVESHRTFELSAPVDFELKQEKNALALTIRMPEKSESRVMGIHVLPVTYTRLFSWTDKTYKPMRLQAVHNYELAPMQRVYEHEAGSFRTEGHVHIIKDSRLLVKALYTTENNVHVYYKPQATSVQKIVLRVEGKSFERVDKMAAAEEINNFYSQSKFDEYETEENQQYYQQMGLESDEKREKNLKNYLKKYTPRDAYRHELRLIAQIYAAEETREYTSQIGGQCDARLRHCNVEMTADNSLNEKTQWSVRSKAQLVLPEILRADESSDEKQTRMLISWNTEWNTQSQDEQNINVRIQAEPTRVFRWIKDEEYGMKKTSDSRSRFLNKIDMLCKYNLNKQNQHALRSVYELLKARFFWTLSLQSTEHKPQQVRATLIVDPVSRQVANLTIRTPTEVARADSMVLPFKFSGFQLERRPMNIKSAHHIVRALSSAASMAECRADSRRIRTFDGVDYKAPFTSCWSVLAKDCSRDEPRFSVMMKNGEEEYKTVKIVTLDHVIELIGQESRTLIKVNDKTVDDEEQLYNYGIEKTSEKKFIVSVRGITVQFDGRHAKVQISGMYKNLQCGLCGHYDNEEDSEFRMSDNRVADNLKEFHQSYTLKNKECQDSFDKSYKNDDEFRTYRQQRRGDYSSEDSYEYDNSDYDRRDNTLVKRTVVQEMKHKLCFSLSPVSQCPRSQYADDDAAKKTESVDFACIDRSEPEARRYMNLLKRNNVLSQAKDMKKTMSMEMELPTRCITAY</sequence>
<dbReference type="Proteomes" id="UP000783686">
    <property type="component" value="Unassembled WGS sequence"/>
</dbReference>
<evidence type="ECO:0000259" key="6">
    <source>
        <dbReference type="PROSITE" id="PS51211"/>
    </source>
</evidence>
<organism evidence="8 9">
    <name type="scientific">Bursaphelenchus okinawaensis</name>
    <dbReference type="NCBI Taxonomy" id="465554"/>
    <lineage>
        <taxon>Eukaryota</taxon>
        <taxon>Metazoa</taxon>
        <taxon>Ecdysozoa</taxon>
        <taxon>Nematoda</taxon>
        <taxon>Chromadorea</taxon>
        <taxon>Rhabditida</taxon>
        <taxon>Tylenchina</taxon>
        <taxon>Tylenchomorpha</taxon>
        <taxon>Aphelenchoidea</taxon>
        <taxon>Aphelenchoididae</taxon>
        <taxon>Bursaphelenchus</taxon>
    </lineage>
</organism>
<dbReference type="OrthoDB" id="5825149at2759"/>
<dbReference type="PROSITE" id="PS51233">
    <property type="entry name" value="VWFD"/>
    <property type="match status" value="1"/>
</dbReference>
<keyword evidence="4" id="KW-0325">Glycoprotein</keyword>
<evidence type="ECO:0000256" key="5">
    <source>
        <dbReference type="PROSITE-ProRule" id="PRU00557"/>
    </source>
</evidence>
<evidence type="ECO:0000259" key="7">
    <source>
        <dbReference type="PROSITE" id="PS51233"/>
    </source>
</evidence>
<dbReference type="SMART" id="SM01169">
    <property type="entry name" value="DUF1943"/>
    <property type="match status" value="1"/>
</dbReference>
<dbReference type="EMBL" id="CAJFDH010000002">
    <property type="protein sequence ID" value="CAD5212858.1"/>
    <property type="molecule type" value="Genomic_DNA"/>
</dbReference>
<evidence type="ECO:0000256" key="3">
    <source>
        <dbReference type="ARBA" id="ARBA00023157"/>
    </source>
</evidence>
<dbReference type="InterPro" id="IPR050733">
    <property type="entry name" value="Vitellogenin/Apolipophorin"/>
</dbReference>
<reference evidence="8" key="1">
    <citation type="submission" date="2020-09" db="EMBL/GenBank/DDBJ databases">
        <authorList>
            <person name="Kikuchi T."/>
        </authorList>
    </citation>
    <scope>NUCLEOTIDE SEQUENCE</scope>
    <source>
        <strain evidence="8">SH1</strain>
    </source>
</reference>
<dbReference type="Pfam" id="PF01347">
    <property type="entry name" value="Vitellogenin_N"/>
    <property type="match status" value="2"/>
</dbReference>
<dbReference type="Proteomes" id="UP000614601">
    <property type="component" value="Unassembled WGS sequence"/>
</dbReference>
<feature type="domain" description="VWFD" evidence="7">
    <location>
        <begin position="1413"/>
        <end position="1581"/>
    </location>
</feature>
<dbReference type="InterPro" id="IPR015819">
    <property type="entry name" value="Lipid_transp_b-sht_shell"/>
</dbReference>
<evidence type="ECO:0000313" key="9">
    <source>
        <dbReference type="Proteomes" id="UP000614601"/>
    </source>
</evidence>
<accession>A0A811KDA2</accession>
<name>A0A811KDA2_9BILA</name>
<dbReference type="PROSITE" id="PS51211">
    <property type="entry name" value="VITELLOGENIN"/>
    <property type="match status" value="1"/>
</dbReference>
<dbReference type="InterPro" id="IPR015816">
    <property type="entry name" value="Vitellinogen_b-sht_N"/>
</dbReference>
<keyword evidence="2" id="KW-0758">Storage protein</keyword>
<dbReference type="PANTHER" id="PTHR23345">
    <property type="entry name" value="VITELLOGENIN-RELATED"/>
    <property type="match status" value="1"/>
</dbReference>
<gene>
    <name evidence="8" type="ORF">BOKJ2_LOCUS4659</name>
</gene>
<dbReference type="InterPro" id="IPR011030">
    <property type="entry name" value="Lipovitellin_superhlx_dom"/>
</dbReference>
<keyword evidence="1" id="KW-0732">Signal</keyword>